<proteinExistence type="predicted"/>
<dbReference type="EMBL" id="NRSZ01000017">
    <property type="protein sequence ID" value="PNY29976.1"/>
    <property type="molecule type" value="Genomic_DNA"/>
</dbReference>
<feature type="region of interest" description="Disordered" evidence="1">
    <location>
        <begin position="162"/>
        <end position="213"/>
    </location>
</feature>
<sequence length="292" mass="30471">MSALQHVCSASEVGGGAALLIVHTSTGAATTGAATTGAATLGMPHERAFPVSPRRLGSAKAGRPPATKQGPCGKRGGHCVRVARRRVCESRRKEPGGKLRTHHSCATRRQRPTGHGVGPIEGGAEPSTSVPYSARRYSALNLNSTAAQPAPRAAPRAGLELPRGRAPRFFPPSPLSALSSSPPQCSAGSSNAFAPDPHHPLATDPPFSPPTSTLRLVVLRRDHAPRIQLAEPLRLTSGAASRVVRPESTSMPARPEGPSSPDPAIEPRTASVVPRPTDPDFFERDEPCDALS</sequence>
<feature type="compositionally biased region" description="Basic and acidic residues" evidence="1">
    <location>
        <begin position="277"/>
        <end position="292"/>
    </location>
</feature>
<organism evidence="2 3">
    <name type="scientific">Tolypocladium capitatum</name>
    <dbReference type="NCBI Taxonomy" id="45235"/>
    <lineage>
        <taxon>Eukaryota</taxon>
        <taxon>Fungi</taxon>
        <taxon>Dikarya</taxon>
        <taxon>Ascomycota</taxon>
        <taxon>Pezizomycotina</taxon>
        <taxon>Sordariomycetes</taxon>
        <taxon>Hypocreomycetidae</taxon>
        <taxon>Hypocreales</taxon>
        <taxon>Ophiocordycipitaceae</taxon>
        <taxon>Tolypocladium</taxon>
    </lineage>
</organism>
<feature type="region of interest" description="Disordered" evidence="1">
    <location>
        <begin position="55"/>
        <end position="76"/>
    </location>
</feature>
<keyword evidence="3" id="KW-1185">Reference proteome</keyword>
<reference evidence="2 3" key="1">
    <citation type="submission" date="2017-08" db="EMBL/GenBank/DDBJ databases">
        <title>Harnessing the power of phylogenomics to disentangle the directionality and signatures of interkingdom host jumping in the parasitic fungal genus Tolypocladium.</title>
        <authorList>
            <person name="Quandt C.A."/>
            <person name="Patterson W."/>
            <person name="Spatafora J.W."/>
        </authorList>
    </citation>
    <scope>NUCLEOTIDE SEQUENCE [LARGE SCALE GENOMIC DNA]</scope>
    <source>
        <strain evidence="2 3">CBS 113982</strain>
    </source>
</reference>
<comment type="caution">
    <text evidence="2">The sequence shown here is derived from an EMBL/GenBank/DDBJ whole genome shotgun (WGS) entry which is preliminary data.</text>
</comment>
<dbReference type="AlphaFoldDB" id="A0A2K3QR13"/>
<protein>
    <submittedName>
        <fullName evidence="2">Uncharacterized protein</fullName>
    </submittedName>
</protein>
<dbReference type="OrthoDB" id="6612291at2759"/>
<accession>A0A2K3QR13</accession>
<evidence type="ECO:0000256" key="1">
    <source>
        <dbReference type="SAM" id="MobiDB-lite"/>
    </source>
</evidence>
<feature type="compositionally biased region" description="Low complexity" evidence="1">
    <location>
        <begin position="175"/>
        <end position="190"/>
    </location>
</feature>
<feature type="region of interest" description="Disordered" evidence="1">
    <location>
        <begin position="225"/>
        <end position="292"/>
    </location>
</feature>
<dbReference type="Proteomes" id="UP000236621">
    <property type="component" value="Unassembled WGS sequence"/>
</dbReference>
<name>A0A2K3QR13_9HYPO</name>
<gene>
    <name evidence="2" type="ORF">TCAP_00115</name>
</gene>
<feature type="compositionally biased region" description="Basic residues" evidence="1">
    <location>
        <begin position="99"/>
        <end position="112"/>
    </location>
</feature>
<evidence type="ECO:0000313" key="2">
    <source>
        <dbReference type="EMBL" id="PNY29976.1"/>
    </source>
</evidence>
<feature type="region of interest" description="Disordered" evidence="1">
    <location>
        <begin position="91"/>
        <end position="130"/>
    </location>
</feature>
<evidence type="ECO:0000313" key="3">
    <source>
        <dbReference type="Proteomes" id="UP000236621"/>
    </source>
</evidence>